<protein>
    <submittedName>
        <fullName evidence="2">Flagellar protein FlaG</fullName>
    </submittedName>
</protein>
<organism evidence="2 3">
    <name type="scientific">Geobacter benzoatilyticus</name>
    <dbReference type="NCBI Taxonomy" id="2815309"/>
    <lineage>
        <taxon>Bacteria</taxon>
        <taxon>Pseudomonadati</taxon>
        <taxon>Thermodesulfobacteriota</taxon>
        <taxon>Desulfuromonadia</taxon>
        <taxon>Geobacterales</taxon>
        <taxon>Geobacteraceae</taxon>
        <taxon>Geobacter</taxon>
    </lineage>
</organism>
<name>A0ABX7Q832_9BACT</name>
<dbReference type="SUPFAM" id="SSF160214">
    <property type="entry name" value="FlaG-like"/>
    <property type="match status" value="1"/>
</dbReference>
<feature type="region of interest" description="Disordered" evidence="1">
    <location>
        <begin position="16"/>
        <end position="36"/>
    </location>
</feature>
<dbReference type="Proteomes" id="UP000663651">
    <property type="component" value="Chromosome"/>
</dbReference>
<dbReference type="Gene3D" id="3.30.160.170">
    <property type="entry name" value="FlaG-like"/>
    <property type="match status" value="1"/>
</dbReference>
<dbReference type="RefSeq" id="WP_207165194.1">
    <property type="nucleotide sequence ID" value="NZ_CP071382.1"/>
</dbReference>
<reference evidence="2 3" key="1">
    <citation type="submission" date="2021-03" db="EMBL/GenBank/DDBJ databases">
        <title>Geobacter metallireducens gen. nov. sp. nov., a microorganism capable of coupling the complete oxidation of organic compounds to the reduction of iron and other metals.</title>
        <authorList>
            <person name="Li Y."/>
        </authorList>
    </citation>
    <scope>NUCLEOTIDE SEQUENCE [LARGE SCALE GENOMIC DNA]</scope>
    <source>
        <strain evidence="2 3">Jerry-YX</strain>
    </source>
</reference>
<keyword evidence="2" id="KW-0282">Flagellum</keyword>
<feature type="compositionally biased region" description="Basic and acidic residues" evidence="1">
    <location>
        <begin position="27"/>
        <end position="36"/>
    </location>
</feature>
<keyword evidence="2" id="KW-0969">Cilium</keyword>
<keyword evidence="3" id="KW-1185">Reference proteome</keyword>
<dbReference type="EMBL" id="CP071382">
    <property type="protein sequence ID" value="QSV47185.1"/>
    <property type="molecule type" value="Genomic_DNA"/>
</dbReference>
<dbReference type="InterPro" id="IPR035924">
    <property type="entry name" value="FlaG-like_sf"/>
</dbReference>
<dbReference type="PANTHER" id="PTHR37166">
    <property type="entry name" value="PROTEIN FLAG"/>
    <property type="match status" value="1"/>
</dbReference>
<evidence type="ECO:0000256" key="1">
    <source>
        <dbReference type="SAM" id="MobiDB-lite"/>
    </source>
</evidence>
<dbReference type="Pfam" id="PF03646">
    <property type="entry name" value="FlaG"/>
    <property type="match status" value="1"/>
</dbReference>
<proteinExistence type="predicted"/>
<dbReference type="InterPro" id="IPR005186">
    <property type="entry name" value="FlaG"/>
</dbReference>
<keyword evidence="2" id="KW-0966">Cell projection</keyword>
<evidence type="ECO:0000313" key="2">
    <source>
        <dbReference type="EMBL" id="QSV47185.1"/>
    </source>
</evidence>
<gene>
    <name evidence="2" type="ORF">JZM60_07975</name>
</gene>
<evidence type="ECO:0000313" key="3">
    <source>
        <dbReference type="Proteomes" id="UP000663651"/>
    </source>
</evidence>
<dbReference type="PANTHER" id="PTHR37166:SF1">
    <property type="entry name" value="PROTEIN FLAG"/>
    <property type="match status" value="1"/>
</dbReference>
<sequence length="126" mass="13915">MNVELTSVARTLPGGTTAVEAVNPRQAEGRDKEAAAKVELPKMAVKKLSPAEQEERTKAAAEKINEFIESFTRDIQFTIDKDSERVVLKVVDRKSGDVIRQIPSEEALEIAKALDELKGLIIKEKV</sequence>
<accession>A0ABX7Q832</accession>